<feature type="non-terminal residue" evidence="2">
    <location>
        <position position="1"/>
    </location>
</feature>
<evidence type="ECO:0000256" key="1">
    <source>
        <dbReference type="SAM" id="MobiDB-lite"/>
    </source>
</evidence>
<accession>A0A1A7X4B7</accession>
<name>A0A1A7X4B7_9TELE</name>
<evidence type="ECO:0000313" key="2">
    <source>
        <dbReference type="EMBL" id="SBP12886.1"/>
    </source>
</evidence>
<proteinExistence type="predicted"/>
<protein>
    <submittedName>
        <fullName evidence="2">Uncharacterized protein</fullName>
    </submittedName>
</protein>
<feature type="compositionally biased region" description="Basic and acidic residues" evidence="1">
    <location>
        <begin position="1"/>
        <end position="19"/>
    </location>
</feature>
<dbReference type="AlphaFoldDB" id="A0A1A7X4B7"/>
<feature type="compositionally biased region" description="Basic and acidic residues" evidence="1">
    <location>
        <begin position="60"/>
        <end position="87"/>
    </location>
</feature>
<reference evidence="2" key="1">
    <citation type="submission" date="2016-05" db="EMBL/GenBank/DDBJ databases">
        <authorList>
            <person name="Lavstsen T."/>
            <person name="Jespersen J.S."/>
        </authorList>
    </citation>
    <scope>NUCLEOTIDE SEQUENCE</scope>
    <source>
        <tissue evidence="2">Brain</tissue>
    </source>
</reference>
<reference evidence="2" key="2">
    <citation type="submission" date="2016-06" db="EMBL/GenBank/DDBJ databases">
        <title>The genome of a short-lived fish provides insights into sex chromosome evolution and the genetic control of aging.</title>
        <authorList>
            <person name="Reichwald K."/>
            <person name="Felder M."/>
            <person name="Petzold A."/>
            <person name="Koch P."/>
            <person name="Groth M."/>
            <person name="Platzer M."/>
        </authorList>
    </citation>
    <scope>NUCLEOTIDE SEQUENCE</scope>
    <source>
        <tissue evidence="2">Brain</tissue>
    </source>
</reference>
<feature type="region of interest" description="Disordered" evidence="1">
    <location>
        <begin position="45"/>
        <end position="101"/>
    </location>
</feature>
<feature type="non-terminal residue" evidence="2">
    <location>
        <position position="101"/>
    </location>
</feature>
<dbReference type="EMBL" id="HADW01011486">
    <property type="protein sequence ID" value="SBP12886.1"/>
    <property type="molecule type" value="Transcribed_RNA"/>
</dbReference>
<sequence>RAGRVDRTPNRKLRCEGGRTEGGASRRASVCFFHTVSLLFLPVAPRPQATASRTTGRCSEFPRRRLDDGDREDEAGRGEEEKQRKGGDQVCEGDGGERRTV</sequence>
<feature type="region of interest" description="Disordered" evidence="1">
    <location>
        <begin position="1"/>
        <end position="26"/>
    </location>
</feature>
<gene>
    <name evidence="2" type="primary">OLA.18151</name>
</gene>
<organism evidence="2">
    <name type="scientific">Iconisemion striatum</name>
    <dbReference type="NCBI Taxonomy" id="60296"/>
    <lineage>
        <taxon>Eukaryota</taxon>
        <taxon>Metazoa</taxon>
        <taxon>Chordata</taxon>
        <taxon>Craniata</taxon>
        <taxon>Vertebrata</taxon>
        <taxon>Euteleostomi</taxon>
        <taxon>Actinopterygii</taxon>
        <taxon>Neopterygii</taxon>
        <taxon>Teleostei</taxon>
        <taxon>Neoteleostei</taxon>
        <taxon>Acanthomorphata</taxon>
        <taxon>Ovalentaria</taxon>
        <taxon>Atherinomorphae</taxon>
        <taxon>Cyprinodontiformes</taxon>
        <taxon>Nothobranchiidae</taxon>
        <taxon>Iconisemion</taxon>
    </lineage>
</organism>